<dbReference type="AlphaFoldDB" id="A0A846QQQ1"/>
<dbReference type="EMBL" id="JAATJA010000001">
    <property type="protein sequence ID" value="NJB67534.1"/>
    <property type="molecule type" value="Genomic_DNA"/>
</dbReference>
<feature type="region of interest" description="Disordered" evidence="1">
    <location>
        <begin position="84"/>
        <end position="116"/>
    </location>
</feature>
<keyword evidence="3" id="KW-1185">Reference proteome</keyword>
<protein>
    <submittedName>
        <fullName evidence="2">Uncharacterized protein</fullName>
    </submittedName>
</protein>
<gene>
    <name evidence="2" type="ORF">GGQ74_001174</name>
</gene>
<name>A0A846QQQ1_9BACT</name>
<evidence type="ECO:0000256" key="1">
    <source>
        <dbReference type="SAM" id="MobiDB-lite"/>
    </source>
</evidence>
<accession>A0A846QQQ1</accession>
<dbReference type="RefSeq" id="WP_167940583.1">
    <property type="nucleotide sequence ID" value="NZ_JAATJA010000001.1"/>
</dbReference>
<proteinExistence type="predicted"/>
<dbReference type="Proteomes" id="UP000580856">
    <property type="component" value="Unassembled WGS sequence"/>
</dbReference>
<evidence type="ECO:0000313" key="3">
    <source>
        <dbReference type="Proteomes" id="UP000580856"/>
    </source>
</evidence>
<evidence type="ECO:0000313" key="2">
    <source>
        <dbReference type="EMBL" id="NJB67534.1"/>
    </source>
</evidence>
<reference evidence="2 3" key="1">
    <citation type="submission" date="2020-03" db="EMBL/GenBank/DDBJ databases">
        <title>Genomic Encyclopedia of Type Strains, Phase IV (KMG-IV): sequencing the most valuable type-strain genomes for metagenomic binning, comparative biology and taxonomic classification.</title>
        <authorList>
            <person name="Goeker M."/>
        </authorList>
    </citation>
    <scope>NUCLEOTIDE SEQUENCE [LARGE SCALE GENOMIC DNA]</scope>
    <source>
        <strain evidence="2 3">DSM 24233</strain>
    </source>
</reference>
<sequence>MHNANATGIVFGVVKARALLRSLVIGPGPKLPPREDAMLWEAYQALNQAEGAIENAIGLRGELADHEALRQVADRIETDEAIQDARESATAPMSAALRREQAGCEESHRRRDEAAA</sequence>
<organism evidence="2 3">
    <name type="scientific">Desulfobaculum xiamenense</name>
    <dbReference type="NCBI Taxonomy" id="995050"/>
    <lineage>
        <taxon>Bacteria</taxon>
        <taxon>Pseudomonadati</taxon>
        <taxon>Thermodesulfobacteriota</taxon>
        <taxon>Desulfovibrionia</taxon>
        <taxon>Desulfovibrionales</taxon>
        <taxon>Desulfovibrionaceae</taxon>
        <taxon>Desulfobaculum</taxon>
    </lineage>
</organism>
<comment type="caution">
    <text evidence="2">The sequence shown here is derived from an EMBL/GenBank/DDBJ whole genome shotgun (WGS) entry which is preliminary data.</text>
</comment>
<feature type="compositionally biased region" description="Basic and acidic residues" evidence="1">
    <location>
        <begin position="97"/>
        <end position="116"/>
    </location>
</feature>